<dbReference type="EMBL" id="KI271588">
    <property type="protein sequence ID" value="ERL65246.1"/>
    <property type="molecule type" value="Genomic_DNA"/>
</dbReference>
<evidence type="ECO:0000313" key="2">
    <source>
        <dbReference type="EMBL" id="ERL65246.1"/>
    </source>
</evidence>
<reference evidence="3" key="1">
    <citation type="journal article" date="2013" name="Genome Announc.">
        <title>Whole-Genome Sequencing of Lactobacillus shenzhenensis Strain LY-73T.</title>
        <authorList>
            <person name="Lin Z."/>
            <person name="Liu Z."/>
            <person name="Yang R."/>
            <person name="Zou Y."/>
            <person name="Wan D."/>
            <person name="Chen J."/>
            <person name="Guo M."/>
            <person name="Zhao J."/>
            <person name="Fang C."/>
            <person name="Yang R."/>
            <person name="Liu F."/>
        </authorList>
    </citation>
    <scope>NUCLEOTIDE SEQUENCE [LARGE SCALE GENOMIC DNA]</scope>
    <source>
        <strain evidence="3">LY-73</strain>
    </source>
</reference>
<proteinExistence type="predicted"/>
<name>U4TK69_9LACO</name>
<protein>
    <submittedName>
        <fullName evidence="2">Uncharacterized protein</fullName>
    </submittedName>
</protein>
<dbReference type="PANTHER" id="PTHR37842">
    <property type="match status" value="1"/>
</dbReference>
<dbReference type="Pfam" id="PF15979">
    <property type="entry name" value="Glyco_hydro_115"/>
    <property type="match status" value="1"/>
</dbReference>
<dbReference type="HOGENOM" id="CLU_401068_0_0_9"/>
<dbReference type="InterPro" id="IPR031924">
    <property type="entry name" value="GH115"/>
</dbReference>
<evidence type="ECO:0000313" key="3">
    <source>
        <dbReference type="Proteomes" id="UP000030647"/>
    </source>
</evidence>
<dbReference type="PANTHER" id="PTHR37842:SF2">
    <property type="entry name" value="GYLCOSYL HYDROLASE 115 C-TERMINAL DOMAIN-CONTAINING PROTEIN"/>
    <property type="match status" value="1"/>
</dbReference>
<evidence type="ECO:0000256" key="1">
    <source>
        <dbReference type="ARBA" id="ARBA00022801"/>
    </source>
</evidence>
<dbReference type="GO" id="GO:0005975">
    <property type="term" value="P:carbohydrate metabolic process"/>
    <property type="evidence" value="ECO:0007669"/>
    <property type="project" value="UniProtKB-ARBA"/>
</dbReference>
<dbReference type="Gene3D" id="3.20.20.520">
    <property type="entry name" value="Glycosyl hydrolase family 115"/>
    <property type="match status" value="1"/>
</dbReference>
<organism evidence="2 3">
    <name type="scientific">Schleiferilactobacillus shenzhenensis LY-73</name>
    <dbReference type="NCBI Taxonomy" id="1231336"/>
    <lineage>
        <taxon>Bacteria</taxon>
        <taxon>Bacillati</taxon>
        <taxon>Bacillota</taxon>
        <taxon>Bacilli</taxon>
        <taxon>Lactobacillales</taxon>
        <taxon>Lactobacillaceae</taxon>
        <taxon>Schleiferilactobacillus</taxon>
    </lineage>
</organism>
<sequence>MAVNNFVITQDTTVLAQYPENPVLRHATEILQRDIDHVVTGHGQPSQIYLVLSSSSHENGDEFTIHYVNDHRVEVLAATARGVMYGALAISREILGIDDFWYFMDTPVAKKPSIAWTNFDLHLPQFQTKYRGWFVNDELLFMTWQDHASKDYVWDRIYETLLRLGGNIIVPGTDKNSHAHRPRAQEFGLTIAQHHAEPLGAPMFARVYPNLQASYLKYPQLFQKLWRDSIEAQKGTAVIYSLGFRGQGDKPFWADDPDHEWTDQEKADVINKIIQWQYDTVHEIDPGAQCACNIYGELTALFNEGLLQLPQDIIEIWADSGYGKMVSRRQGDDDPRSPILTTPNTANRLRGIYYHITFHDLQASSFLTLLPNSPAFVSSELMKVRAAHMDTLELINTGNIKPHVLFLREVALSWRADYQARSNDTILRDYIHQYYHEDHERIQKIYTDYFNAPIQYGPHSDEKAGDEFASYILRKLIKTWMGHYPQLEAMGWLTGDISADQQVEKIDQLIDTKYKAWDQLTRDTIKTYADIGSRQDQILFYNDMLLGVYTHFYSLQALKRTIQGYREYQQAHIVHAFLAADEALSAVEKILAARRDNPSRKWVDFYHNDAYTNVALDAIKLRRLRSYLRVLGDGPDEDQWERKYLMEPSDARVMLLSNTHLALSDDYIAKKLREQLIDEA</sequence>
<dbReference type="SUPFAM" id="SSF55545">
    <property type="entry name" value="beta-N-acetylhexosaminidase-like domain"/>
    <property type="match status" value="1"/>
</dbReference>
<dbReference type="eggNOG" id="ENOG502Z7KK">
    <property type="taxonomic scope" value="Bacteria"/>
</dbReference>
<keyword evidence="3" id="KW-1185">Reference proteome</keyword>
<keyword evidence="1" id="KW-0378">Hydrolase</keyword>
<gene>
    <name evidence="2" type="ORF">L248_2921</name>
</gene>
<dbReference type="Proteomes" id="UP000030647">
    <property type="component" value="Unassembled WGS sequence"/>
</dbReference>
<dbReference type="RefSeq" id="WP_022529506.1">
    <property type="nucleotide sequence ID" value="NZ_KI271588.1"/>
</dbReference>
<dbReference type="STRING" id="1231336.L248_2921"/>
<dbReference type="GO" id="GO:0016787">
    <property type="term" value="F:hydrolase activity"/>
    <property type="evidence" value="ECO:0007669"/>
    <property type="project" value="UniProtKB-KW"/>
</dbReference>
<dbReference type="InterPro" id="IPR029018">
    <property type="entry name" value="Hex-like_dom2"/>
</dbReference>
<dbReference type="InterPro" id="IPR042301">
    <property type="entry name" value="GH115_sf"/>
</dbReference>
<dbReference type="Gene3D" id="3.30.379.10">
    <property type="entry name" value="Chitobiase/beta-hexosaminidase domain 2-like"/>
    <property type="match status" value="1"/>
</dbReference>
<dbReference type="OrthoDB" id="8727830at2"/>
<accession>U4TK69</accession>
<dbReference type="AlphaFoldDB" id="U4TK69"/>